<accession>A0A8H4VUA1</accession>
<dbReference type="AlphaFoldDB" id="A0A8H4VUA1"/>
<protein>
    <submittedName>
        <fullName evidence="1">Uncharacterized protein</fullName>
    </submittedName>
</protein>
<organism evidence="1 2">
    <name type="scientific">Agrocybe pediades</name>
    <dbReference type="NCBI Taxonomy" id="84607"/>
    <lineage>
        <taxon>Eukaryota</taxon>
        <taxon>Fungi</taxon>
        <taxon>Dikarya</taxon>
        <taxon>Basidiomycota</taxon>
        <taxon>Agaricomycotina</taxon>
        <taxon>Agaricomycetes</taxon>
        <taxon>Agaricomycetidae</taxon>
        <taxon>Agaricales</taxon>
        <taxon>Agaricineae</taxon>
        <taxon>Strophariaceae</taxon>
        <taxon>Agrocybe</taxon>
    </lineage>
</organism>
<evidence type="ECO:0000313" key="2">
    <source>
        <dbReference type="Proteomes" id="UP000521872"/>
    </source>
</evidence>
<keyword evidence="2" id="KW-1185">Reference proteome</keyword>
<sequence>MRRRQPSSFTSSPRSKGHFLSKYCAASNVSKSNRKFASWRSSTSHAVNHIFKPRRREPTPLTGRVLERDIGDDGREVDSFGVGALVRTGILEHLESIAHLASQCPAAGPLHHPLRW</sequence>
<evidence type="ECO:0000313" key="1">
    <source>
        <dbReference type="EMBL" id="KAF4622946.1"/>
    </source>
</evidence>
<dbReference type="Proteomes" id="UP000521872">
    <property type="component" value="Unassembled WGS sequence"/>
</dbReference>
<comment type="caution">
    <text evidence="1">The sequence shown here is derived from an EMBL/GenBank/DDBJ whole genome shotgun (WGS) entry which is preliminary data.</text>
</comment>
<dbReference type="EMBL" id="JAACJL010000001">
    <property type="protein sequence ID" value="KAF4622946.1"/>
    <property type="molecule type" value="Genomic_DNA"/>
</dbReference>
<name>A0A8H4VUA1_9AGAR</name>
<proteinExistence type="predicted"/>
<reference evidence="1 2" key="1">
    <citation type="submission" date="2019-12" db="EMBL/GenBank/DDBJ databases">
        <authorList>
            <person name="Floudas D."/>
            <person name="Bentzer J."/>
            <person name="Ahren D."/>
            <person name="Johansson T."/>
            <person name="Persson P."/>
            <person name="Tunlid A."/>
        </authorList>
    </citation>
    <scope>NUCLEOTIDE SEQUENCE [LARGE SCALE GENOMIC DNA]</scope>
    <source>
        <strain evidence="1 2">CBS 102.39</strain>
    </source>
</reference>
<gene>
    <name evidence="1" type="ORF">D9613_001272</name>
</gene>